<evidence type="ECO:0000313" key="9">
    <source>
        <dbReference type="Proteomes" id="UP000613208"/>
    </source>
</evidence>
<dbReference type="RefSeq" id="WP_201309938.1">
    <property type="nucleotide sequence ID" value="NZ_BLYI01000009.1"/>
</dbReference>
<feature type="domain" description="Glucose-6-phosphate isomerase prokaryote" evidence="7">
    <location>
        <begin position="51"/>
        <end position="205"/>
    </location>
</feature>
<dbReference type="InterPro" id="IPR014710">
    <property type="entry name" value="RmlC-like_jellyroll"/>
</dbReference>
<dbReference type="Gene3D" id="2.60.120.10">
    <property type="entry name" value="Jelly Rolls"/>
    <property type="match status" value="1"/>
</dbReference>
<dbReference type="AlphaFoldDB" id="A0A916VC28"/>
<reference evidence="8" key="1">
    <citation type="submission" date="2020-06" db="EMBL/GenBank/DDBJ databases">
        <title>Characterization of fructooligosaccharide metabolism and fructooligosaccharide-degrading enzymes in human commensal butyrate producers.</title>
        <authorList>
            <person name="Tanno H."/>
            <person name="Fujii T."/>
            <person name="Hirano K."/>
            <person name="Maeno S."/>
            <person name="Tonozuka T."/>
            <person name="Sakamoto M."/>
            <person name="Ohkuma M."/>
            <person name="Tochio T."/>
            <person name="Endo A."/>
        </authorList>
    </citation>
    <scope>NUCLEOTIDE SEQUENCE</scope>
    <source>
        <strain evidence="8">JCM 17466</strain>
    </source>
</reference>
<dbReference type="SUPFAM" id="SSF51182">
    <property type="entry name" value="RmlC-like cupins"/>
    <property type="match status" value="1"/>
</dbReference>
<dbReference type="InterPro" id="IPR010551">
    <property type="entry name" value="G6P_isomerase_prok"/>
</dbReference>
<comment type="similarity">
    <text evidence="2">Belongs to the archaeal-type GPI family.</text>
</comment>
<evidence type="ECO:0000256" key="5">
    <source>
        <dbReference type="ARBA" id="ARBA00023152"/>
    </source>
</evidence>
<accession>A0A916VC28</accession>
<keyword evidence="9" id="KW-1185">Reference proteome</keyword>
<comment type="catalytic activity">
    <reaction evidence="6">
        <text>alpha-D-glucose 6-phosphate = beta-D-fructose 6-phosphate</text>
        <dbReference type="Rhea" id="RHEA:11816"/>
        <dbReference type="ChEBI" id="CHEBI:57634"/>
        <dbReference type="ChEBI" id="CHEBI:58225"/>
        <dbReference type="EC" id="5.3.1.9"/>
    </reaction>
</comment>
<keyword evidence="4" id="KW-0312">Gluconeogenesis</keyword>
<evidence type="ECO:0000256" key="2">
    <source>
        <dbReference type="ARBA" id="ARBA00006542"/>
    </source>
</evidence>
<evidence type="ECO:0000313" key="8">
    <source>
        <dbReference type="EMBL" id="GFO84205.1"/>
    </source>
</evidence>
<dbReference type="EMBL" id="BLYI01000009">
    <property type="protein sequence ID" value="GFO84205.1"/>
    <property type="molecule type" value="Genomic_DNA"/>
</dbReference>
<dbReference type="GO" id="GO:0006096">
    <property type="term" value="P:glycolytic process"/>
    <property type="evidence" value="ECO:0007669"/>
    <property type="project" value="UniProtKB-KW"/>
</dbReference>
<dbReference type="Proteomes" id="UP000613208">
    <property type="component" value="Unassembled WGS sequence"/>
</dbReference>
<evidence type="ECO:0000256" key="4">
    <source>
        <dbReference type="ARBA" id="ARBA00022432"/>
    </source>
</evidence>
<evidence type="ECO:0000256" key="6">
    <source>
        <dbReference type="ARBA" id="ARBA00029321"/>
    </source>
</evidence>
<dbReference type="CDD" id="cd02218">
    <property type="entry name" value="cupin_PGI"/>
    <property type="match status" value="1"/>
</dbReference>
<dbReference type="GO" id="GO:0004347">
    <property type="term" value="F:glucose-6-phosphate isomerase activity"/>
    <property type="evidence" value="ECO:0007669"/>
    <property type="project" value="UniProtKB-EC"/>
</dbReference>
<organism evidence="8 9">
    <name type="scientific">Anaerostipes butyraticus</name>
    <dbReference type="NCBI Taxonomy" id="645466"/>
    <lineage>
        <taxon>Bacteria</taxon>
        <taxon>Bacillati</taxon>
        <taxon>Bacillota</taxon>
        <taxon>Clostridia</taxon>
        <taxon>Lachnospirales</taxon>
        <taxon>Lachnospiraceae</taxon>
        <taxon>Anaerostipes</taxon>
    </lineage>
</organism>
<comment type="pathway">
    <text evidence="1">Carbohydrate degradation; glycolysis; D-glyceraldehyde 3-phosphate and glycerone phosphate from D-glucose: step 2/4.</text>
</comment>
<dbReference type="GO" id="GO:0006094">
    <property type="term" value="P:gluconeogenesis"/>
    <property type="evidence" value="ECO:0007669"/>
    <property type="project" value="UniProtKB-KW"/>
</dbReference>
<dbReference type="GO" id="GO:0005737">
    <property type="term" value="C:cytoplasm"/>
    <property type="evidence" value="ECO:0007669"/>
    <property type="project" value="InterPro"/>
</dbReference>
<dbReference type="InterPro" id="IPR011051">
    <property type="entry name" value="RmlC_Cupin_sf"/>
</dbReference>
<comment type="caution">
    <text evidence="8">The sequence shown here is derived from an EMBL/GenBank/DDBJ whole genome shotgun (WGS) entry which is preliminary data.</text>
</comment>
<protein>
    <recommendedName>
        <fullName evidence="3">glucose-6-phosphate isomerase</fullName>
        <ecNumber evidence="3">5.3.1.9</ecNumber>
    </recommendedName>
</protein>
<proteinExistence type="inferred from homology"/>
<dbReference type="Pfam" id="PF06560">
    <property type="entry name" value="GPI"/>
    <property type="match status" value="1"/>
</dbReference>
<keyword evidence="5" id="KW-0324">Glycolysis</keyword>
<evidence type="ECO:0000256" key="1">
    <source>
        <dbReference type="ARBA" id="ARBA00004926"/>
    </source>
</evidence>
<name>A0A916VC28_9FIRM</name>
<evidence type="ECO:0000259" key="7">
    <source>
        <dbReference type="Pfam" id="PF06560"/>
    </source>
</evidence>
<evidence type="ECO:0000256" key="3">
    <source>
        <dbReference type="ARBA" id="ARBA00011952"/>
    </source>
</evidence>
<gene>
    <name evidence="8" type="ORF">ANBU17_05520</name>
</gene>
<dbReference type="EC" id="5.3.1.9" evidence="3"/>
<sequence>MEYYPGLDISTKNDVLGFIYGEDVYGPVPEIRRLEDIRQSLENPDCDGPENLYCISMDVGKKEDRDEIVKRNLLFGAVTYAEGKIGDGPVRSQGHIHAVSPSCGSSTPEVYEIWEGEAVIYMQESAKDDAGNCYAVHAKAGEVVIVPPFWAHATINADPERKMTFGAWCVRDYGFDYDDIREHHGIAFFPKFQDGKLVWTKNTAYKTGNLVEQNAGNYKEFRIKPGKPIYTQFQENKDMFEFVTQPQKYSGIWKNYRP</sequence>